<organism evidence="1 2">
    <name type="scientific">Auriscalpium vulgare</name>
    <dbReference type="NCBI Taxonomy" id="40419"/>
    <lineage>
        <taxon>Eukaryota</taxon>
        <taxon>Fungi</taxon>
        <taxon>Dikarya</taxon>
        <taxon>Basidiomycota</taxon>
        <taxon>Agaricomycotina</taxon>
        <taxon>Agaricomycetes</taxon>
        <taxon>Russulales</taxon>
        <taxon>Auriscalpiaceae</taxon>
        <taxon>Auriscalpium</taxon>
    </lineage>
</organism>
<protein>
    <submittedName>
        <fullName evidence="1">Uncharacterized protein</fullName>
    </submittedName>
</protein>
<dbReference type="EMBL" id="MU276226">
    <property type="protein sequence ID" value="KAI0040127.1"/>
    <property type="molecule type" value="Genomic_DNA"/>
</dbReference>
<sequence>MQEEYDILYIICVRIELVESSGPGWPGVDSHPDERGRLLRRRPTLRSHRYAARVYYAHRGGTPHSRKPPRRCILCISTATIFAHNAPSLR</sequence>
<proteinExistence type="predicted"/>
<keyword evidence="2" id="KW-1185">Reference proteome</keyword>
<accession>A0ACB8R8A2</accession>
<reference evidence="1" key="2">
    <citation type="journal article" date="2022" name="New Phytol.">
        <title>Evolutionary transition to the ectomycorrhizal habit in the genomes of a hyperdiverse lineage of mushroom-forming fungi.</title>
        <authorList>
            <person name="Looney B."/>
            <person name="Miyauchi S."/>
            <person name="Morin E."/>
            <person name="Drula E."/>
            <person name="Courty P.E."/>
            <person name="Kohler A."/>
            <person name="Kuo A."/>
            <person name="LaButti K."/>
            <person name="Pangilinan J."/>
            <person name="Lipzen A."/>
            <person name="Riley R."/>
            <person name="Andreopoulos W."/>
            <person name="He G."/>
            <person name="Johnson J."/>
            <person name="Nolan M."/>
            <person name="Tritt A."/>
            <person name="Barry K.W."/>
            <person name="Grigoriev I.V."/>
            <person name="Nagy L.G."/>
            <person name="Hibbett D."/>
            <person name="Henrissat B."/>
            <person name="Matheny P.B."/>
            <person name="Labbe J."/>
            <person name="Martin F.M."/>
        </authorList>
    </citation>
    <scope>NUCLEOTIDE SEQUENCE</scope>
    <source>
        <strain evidence="1">FP105234-sp</strain>
    </source>
</reference>
<gene>
    <name evidence="1" type="ORF">FA95DRAFT_917346</name>
</gene>
<dbReference type="Proteomes" id="UP000814033">
    <property type="component" value="Unassembled WGS sequence"/>
</dbReference>
<name>A0ACB8R8A2_9AGAM</name>
<comment type="caution">
    <text evidence="1">The sequence shown here is derived from an EMBL/GenBank/DDBJ whole genome shotgun (WGS) entry which is preliminary data.</text>
</comment>
<evidence type="ECO:0000313" key="2">
    <source>
        <dbReference type="Proteomes" id="UP000814033"/>
    </source>
</evidence>
<evidence type="ECO:0000313" key="1">
    <source>
        <dbReference type="EMBL" id="KAI0040127.1"/>
    </source>
</evidence>
<reference evidence="1" key="1">
    <citation type="submission" date="2021-02" db="EMBL/GenBank/DDBJ databases">
        <authorList>
            <consortium name="DOE Joint Genome Institute"/>
            <person name="Ahrendt S."/>
            <person name="Looney B.P."/>
            <person name="Miyauchi S."/>
            <person name="Morin E."/>
            <person name="Drula E."/>
            <person name="Courty P.E."/>
            <person name="Chicoki N."/>
            <person name="Fauchery L."/>
            <person name="Kohler A."/>
            <person name="Kuo A."/>
            <person name="Labutti K."/>
            <person name="Pangilinan J."/>
            <person name="Lipzen A."/>
            <person name="Riley R."/>
            <person name="Andreopoulos W."/>
            <person name="He G."/>
            <person name="Johnson J."/>
            <person name="Barry K.W."/>
            <person name="Grigoriev I.V."/>
            <person name="Nagy L."/>
            <person name="Hibbett D."/>
            <person name="Henrissat B."/>
            <person name="Matheny P.B."/>
            <person name="Labbe J."/>
            <person name="Martin F."/>
        </authorList>
    </citation>
    <scope>NUCLEOTIDE SEQUENCE</scope>
    <source>
        <strain evidence="1">FP105234-sp</strain>
    </source>
</reference>